<proteinExistence type="predicted"/>
<accession>A0A427B4C8</accession>
<dbReference type="EMBL" id="AMZH03000518">
    <property type="protein sequence ID" value="RRT83307.1"/>
    <property type="molecule type" value="Genomic_DNA"/>
</dbReference>
<comment type="caution">
    <text evidence="1">The sequence shown here is derived from an EMBL/GenBank/DDBJ whole genome shotgun (WGS) entry which is preliminary data.</text>
</comment>
<dbReference type="AlphaFoldDB" id="A0A427B4C8"/>
<protein>
    <submittedName>
        <fullName evidence="1">Uncharacterized protein</fullName>
    </submittedName>
</protein>
<sequence>MKERERDGHEIKERCAGCDWKCTKIRVAYGSAVPQWEIANRWAGEQRGVGISVLSHTGSSQFTSHQMVKAHASSLSNPGAEEILTSLSLREVVLVNPKVFGM</sequence>
<dbReference type="Proteomes" id="UP000287651">
    <property type="component" value="Unassembled WGS sequence"/>
</dbReference>
<gene>
    <name evidence="1" type="ORF">B296_00005035</name>
</gene>
<reference evidence="1 2" key="1">
    <citation type="journal article" date="2014" name="Agronomy (Basel)">
        <title>A Draft Genome Sequence for Ensete ventricosum, the Drought-Tolerant Tree Against Hunger.</title>
        <authorList>
            <person name="Harrison J."/>
            <person name="Moore K.A."/>
            <person name="Paszkiewicz K."/>
            <person name="Jones T."/>
            <person name="Grant M."/>
            <person name="Ambacheew D."/>
            <person name="Muzemil S."/>
            <person name="Studholme D.J."/>
        </authorList>
    </citation>
    <scope>NUCLEOTIDE SEQUENCE [LARGE SCALE GENOMIC DNA]</scope>
</reference>
<organism evidence="1 2">
    <name type="scientific">Ensete ventricosum</name>
    <name type="common">Abyssinian banana</name>
    <name type="synonym">Musa ensete</name>
    <dbReference type="NCBI Taxonomy" id="4639"/>
    <lineage>
        <taxon>Eukaryota</taxon>
        <taxon>Viridiplantae</taxon>
        <taxon>Streptophyta</taxon>
        <taxon>Embryophyta</taxon>
        <taxon>Tracheophyta</taxon>
        <taxon>Spermatophyta</taxon>
        <taxon>Magnoliopsida</taxon>
        <taxon>Liliopsida</taxon>
        <taxon>Zingiberales</taxon>
        <taxon>Musaceae</taxon>
        <taxon>Ensete</taxon>
    </lineage>
</organism>
<evidence type="ECO:0000313" key="2">
    <source>
        <dbReference type="Proteomes" id="UP000287651"/>
    </source>
</evidence>
<name>A0A427B4C8_ENSVE</name>
<evidence type="ECO:0000313" key="1">
    <source>
        <dbReference type="EMBL" id="RRT83307.1"/>
    </source>
</evidence>